<dbReference type="InterPro" id="IPR023198">
    <property type="entry name" value="PGP-like_dom2"/>
</dbReference>
<dbReference type="SFLD" id="SFLDS00003">
    <property type="entry name" value="Haloacid_Dehalogenase"/>
    <property type="match status" value="1"/>
</dbReference>
<name>A0A9Q3ULG9_9GAMM</name>
<dbReference type="Proteomes" id="UP001108027">
    <property type="component" value="Unassembled WGS sequence"/>
</dbReference>
<comment type="similarity">
    <text evidence="1 3">Belongs to the HAD-like hydrolase superfamily. S-2-haloalkanoic acid dehalogenase family.</text>
</comment>
<proteinExistence type="inferred from homology"/>
<dbReference type="InterPro" id="IPR036412">
    <property type="entry name" value="HAD-like_sf"/>
</dbReference>
<dbReference type="Pfam" id="PF00702">
    <property type="entry name" value="Hydrolase"/>
    <property type="match status" value="1"/>
</dbReference>
<dbReference type="EC" id="3.8.1.2" evidence="3"/>
<keyword evidence="2 3" id="KW-0378">Hydrolase</keyword>
<dbReference type="CDD" id="cd02588">
    <property type="entry name" value="HAD_L2-DEX"/>
    <property type="match status" value="1"/>
</dbReference>
<dbReference type="InterPro" id="IPR023214">
    <property type="entry name" value="HAD_sf"/>
</dbReference>
<dbReference type="InterPro" id="IPR051540">
    <property type="entry name" value="S-2-haloacid_dehalogenase"/>
</dbReference>
<evidence type="ECO:0000313" key="5">
    <source>
        <dbReference type="Proteomes" id="UP001108027"/>
    </source>
</evidence>
<dbReference type="EMBL" id="JAJGNA010000012">
    <property type="protein sequence ID" value="MCC4309162.1"/>
    <property type="molecule type" value="Genomic_DNA"/>
</dbReference>
<gene>
    <name evidence="4" type="ORF">LL252_11320</name>
</gene>
<reference evidence="4" key="1">
    <citation type="submission" date="2021-10" db="EMBL/GenBank/DDBJ databases">
        <title>The diversity and Nitrogen Metabolism of Culturable Nitrate-Utilizing Bacteria Within the Oxygen Minimum Zone of the Changjiang (Yangtze River)Estuary.</title>
        <authorList>
            <person name="Zhang D."/>
            <person name="Zheng J."/>
            <person name="Liu S."/>
            <person name="He W."/>
        </authorList>
    </citation>
    <scope>NUCLEOTIDE SEQUENCE</scope>
    <source>
        <strain evidence="4">FXH-223</strain>
    </source>
</reference>
<dbReference type="Gene3D" id="1.10.150.240">
    <property type="entry name" value="Putative phosphatase, domain 2"/>
    <property type="match status" value="1"/>
</dbReference>
<evidence type="ECO:0000256" key="2">
    <source>
        <dbReference type="ARBA" id="ARBA00022801"/>
    </source>
</evidence>
<protein>
    <recommendedName>
        <fullName evidence="3">(S)-2-haloacid dehalogenase</fullName>
        <ecNumber evidence="3">3.8.1.2</ecNumber>
    </recommendedName>
    <alternativeName>
        <fullName evidence="3">2-haloalkanoic acid dehalogenase</fullName>
    </alternativeName>
    <alternativeName>
        <fullName evidence="3">Halocarboxylic acid halidohydrolase</fullName>
    </alternativeName>
    <alternativeName>
        <fullName evidence="3">L-2-haloacid dehalogenase</fullName>
    </alternativeName>
</protein>
<dbReference type="NCBIfam" id="TIGR01493">
    <property type="entry name" value="HAD-SF-IA-v2"/>
    <property type="match status" value="1"/>
</dbReference>
<dbReference type="AlphaFoldDB" id="A0A9Q3ULG9"/>
<keyword evidence="5" id="KW-1185">Reference proteome</keyword>
<dbReference type="PANTHER" id="PTHR43316:SF3">
    <property type="entry name" value="HALOACID DEHALOGENASE, TYPE II (AFU_ORTHOLOGUE AFUA_2G07750)-RELATED"/>
    <property type="match status" value="1"/>
</dbReference>
<dbReference type="PRINTS" id="PR00413">
    <property type="entry name" value="HADHALOGNASE"/>
</dbReference>
<dbReference type="PANTHER" id="PTHR43316">
    <property type="entry name" value="HYDROLASE, HALOACID DELAHOGENASE-RELATED"/>
    <property type="match status" value="1"/>
</dbReference>
<dbReference type="NCBIfam" id="TIGR01428">
    <property type="entry name" value="HAD_type_II"/>
    <property type="match status" value="1"/>
</dbReference>
<dbReference type="Gene3D" id="3.40.50.1000">
    <property type="entry name" value="HAD superfamily/HAD-like"/>
    <property type="match status" value="1"/>
</dbReference>
<evidence type="ECO:0000256" key="3">
    <source>
        <dbReference type="RuleBase" id="RU368077"/>
    </source>
</evidence>
<accession>A0A9Q3ULG9</accession>
<dbReference type="InterPro" id="IPR006328">
    <property type="entry name" value="2-HAD"/>
</dbReference>
<comment type="function">
    <text evidence="3">Catalyzes the hydrolytic dehalogenation of small (S)-2-haloalkanoic acids to yield the corresponding (R)-2-hydroxyalkanoic acids.</text>
</comment>
<comment type="caution">
    <text evidence="4">The sequence shown here is derived from an EMBL/GenBank/DDBJ whole genome shotgun (WGS) entry which is preliminary data.</text>
</comment>
<organism evidence="4 5">
    <name type="scientific">Alloalcanivorax marinus</name>
    <dbReference type="NCBI Taxonomy" id="1177169"/>
    <lineage>
        <taxon>Bacteria</taxon>
        <taxon>Pseudomonadati</taxon>
        <taxon>Pseudomonadota</taxon>
        <taxon>Gammaproteobacteria</taxon>
        <taxon>Oceanospirillales</taxon>
        <taxon>Alcanivoracaceae</taxon>
        <taxon>Alloalcanivorax</taxon>
    </lineage>
</organism>
<dbReference type="RefSeq" id="WP_228234090.1">
    <property type="nucleotide sequence ID" value="NZ_JAJGNA010000012.1"/>
</dbReference>
<dbReference type="GO" id="GO:0018784">
    <property type="term" value="F:(S)-2-haloacid dehalogenase activity"/>
    <property type="evidence" value="ECO:0007669"/>
    <property type="project" value="UniProtKB-UniRule"/>
</dbReference>
<evidence type="ECO:0000313" key="4">
    <source>
        <dbReference type="EMBL" id="MCC4309162.1"/>
    </source>
</evidence>
<dbReference type="SFLD" id="SFLDG01129">
    <property type="entry name" value="C1.5:_HAD__Beta-PGM__Phosphata"/>
    <property type="match status" value="1"/>
</dbReference>
<dbReference type="InterPro" id="IPR006439">
    <property type="entry name" value="HAD-SF_hydro_IA"/>
</dbReference>
<dbReference type="SUPFAM" id="SSF56784">
    <property type="entry name" value="HAD-like"/>
    <property type="match status" value="1"/>
</dbReference>
<sequence>MNIKVMSFDVFGTVVDWFGSIEREVRALRLPVPADQFTLAWREGYKPAMARIVSGEAPWALIDDIHFSILEEILQRFGIDNLDDDQKRHLNLAWHRLDPWPDSPPALHRLKQRFTTCTLSNGNLSLLEDLARHGDLAWSRILSAETFGTFKPDPAMYRGVAETFQVEPGEVLMVATHQDDLEAARDAGLRTAYIKRPREYGPTGPAKQFSEDHDFLFPDLLAMADRFER</sequence>
<comment type="catalytic activity">
    <reaction evidence="3">
        <text>an (S)-2-haloacid + H2O = a (2R)-2-hydroxycarboxylate + a halide anion + H(+)</text>
        <dbReference type="Rhea" id="RHEA:11192"/>
        <dbReference type="ChEBI" id="CHEBI:15377"/>
        <dbReference type="ChEBI" id="CHEBI:15378"/>
        <dbReference type="ChEBI" id="CHEBI:16042"/>
        <dbReference type="ChEBI" id="CHEBI:58314"/>
        <dbReference type="ChEBI" id="CHEBI:137405"/>
        <dbReference type="EC" id="3.8.1.2"/>
    </reaction>
</comment>
<evidence type="ECO:0000256" key="1">
    <source>
        <dbReference type="ARBA" id="ARBA00008106"/>
    </source>
</evidence>